<dbReference type="PANTHER" id="PTHR33877">
    <property type="entry name" value="SLL1193 PROTEIN"/>
    <property type="match status" value="1"/>
</dbReference>
<dbReference type="Proteomes" id="UP000297855">
    <property type="component" value="Unassembled WGS sequence"/>
</dbReference>
<dbReference type="Gene3D" id="1.10.30.50">
    <property type="match status" value="1"/>
</dbReference>
<organism evidence="2 3">
    <name type="scientific">Leptospira fluminis</name>
    <dbReference type="NCBI Taxonomy" id="2484979"/>
    <lineage>
        <taxon>Bacteria</taxon>
        <taxon>Pseudomonadati</taxon>
        <taxon>Spirochaetota</taxon>
        <taxon>Spirochaetia</taxon>
        <taxon>Leptospirales</taxon>
        <taxon>Leptospiraceae</taxon>
        <taxon>Leptospira</taxon>
    </lineage>
</organism>
<accession>A0A4R9GTP4</accession>
<dbReference type="GO" id="GO:0003676">
    <property type="term" value="F:nucleic acid binding"/>
    <property type="evidence" value="ECO:0007669"/>
    <property type="project" value="InterPro"/>
</dbReference>
<dbReference type="InterPro" id="IPR002711">
    <property type="entry name" value="HNH"/>
</dbReference>
<dbReference type="EMBL" id="RQEV01000001">
    <property type="protein sequence ID" value="TGK22358.1"/>
    <property type="molecule type" value="Genomic_DNA"/>
</dbReference>
<keyword evidence="2" id="KW-0540">Nuclease</keyword>
<reference evidence="2" key="1">
    <citation type="journal article" date="2019" name="PLoS Negl. Trop. Dis.">
        <title>Revisiting the worldwide diversity of Leptospira species in the environment.</title>
        <authorList>
            <person name="Vincent A.T."/>
            <person name="Schiettekatte O."/>
            <person name="Bourhy P."/>
            <person name="Veyrier F.J."/>
            <person name="Picardeau M."/>
        </authorList>
    </citation>
    <scope>NUCLEOTIDE SEQUENCE [LARGE SCALE GENOMIC DNA]</scope>
    <source>
        <strain evidence="2">SCS5</strain>
    </source>
</reference>
<feature type="domain" description="HNH nuclease" evidence="1">
    <location>
        <begin position="34"/>
        <end position="85"/>
    </location>
</feature>
<sequence>MSEEPFLPEEPVFWIGEEEIQKQRRIAKELRKTPWWKKKKSDGICYYCRRKFSPEELTMDHLVPLAKGGKSVKANLVPACKECNNAKKNKLPFEEF</sequence>
<dbReference type="RefSeq" id="WP_135811744.1">
    <property type="nucleotide sequence ID" value="NZ_RQEV01000001.1"/>
</dbReference>
<keyword evidence="2" id="KW-0255">Endonuclease</keyword>
<name>A0A4R9GTP4_9LEPT</name>
<dbReference type="AlphaFoldDB" id="A0A4R9GTP4"/>
<evidence type="ECO:0000313" key="3">
    <source>
        <dbReference type="Proteomes" id="UP000297855"/>
    </source>
</evidence>
<proteinExistence type="predicted"/>
<keyword evidence="2" id="KW-0378">Hydrolase</keyword>
<dbReference type="PANTHER" id="PTHR33877:SF1">
    <property type="entry name" value="TYPE IV METHYL-DIRECTED RESTRICTION ENZYME ECOKMCRA"/>
    <property type="match status" value="1"/>
</dbReference>
<protein>
    <submittedName>
        <fullName evidence="2">HNH endonuclease</fullName>
    </submittedName>
</protein>
<dbReference type="GO" id="GO:0008270">
    <property type="term" value="F:zinc ion binding"/>
    <property type="evidence" value="ECO:0007669"/>
    <property type="project" value="InterPro"/>
</dbReference>
<comment type="caution">
    <text evidence="2">The sequence shown here is derived from an EMBL/GenBank/DDBJ whole genome shotgun (WGS) entry which is preliminary data.</text>
</comment>
<dbReference type="InterPro" id="IPR003615">
    <property type="entry name" value="HNH_nuc"/>
</dbReference>
<evidence type="ECO:0000259" key="1">
    <source>
        <dbReference type="SMART" id="SM00507"/>
    </source>
</evidence>
<keyword evidence="3" id="KW-1185">Reference proteome</keyword>
<gene>
    <name evidence="2" type="ORF">EHO61_00830</name>
</gene>
<dbReference type="OrthoDB" id="9802901at2"/>
<dbReference type="SMART" id="SM00507">
    <property type="entry name" value="HNHc"/>
    <property type="match status" value="1"/>
</dbReference>
<dbReference type="InterPro" id="IPR052892">
    <property type="entry name" value="NA-targeting_endonuclease"/>
</dbReference>
<dbReference type="Pfam" id="PF01844">
    <property type="entry name" value="HNH"/>
    <property type="match status" value="1"/>
</dbReference>
<evidence type="ECO:0000313" key="2">
    <source>
        <dbReference type="EMBL" id="TGK22358.1"/>
    </source>
</evidence>
<dbReference type="GO" id="GO:0004519">
    <property type="term" value="F:endonuclease activity"/>
    <property type="evidence" value="ECO:0007669"/>
    <property type="project" value="UniProtKB-KW"/>
</dbReference>
<dbReference type="CDD" id="cd00085">
    <property type="entry name" value="HNHc"/>
    <property type="match status" value="1"/>
</dbReference>